<organism evidence="2 3">
    <name type="scientific">Butyricimonas faecalis</name>
    <dbReference type="NCBI Taxonomy" id="2093856"/>
    <lineage>
        <taxon>Bacteria</taxon>
        <taxon>Pseudomonadati</taxon>
        <taxon>Bacteroidota</taxon>
        <taxon>Bacteroidia</taxon>
        <taxon>Bacteroidales</taxon>
        <taxon>Odoribacteraceae</taxon>
        <taxon>Butyricimonas</taxon>
    </lineage>
</organism>
<evidence type="ECO:0000313" key="3">
    <source>
        <dbReference type="Proteomes" id="UP000270673"/>
    </source>
</evidence>
<dbReference type="EMBL" id="CP032819">
    <property type="protein sequence ID" value="AZS30384.1"/>
    <property type="molecule type" value="Genomic_DNA"/>
</dbReference>
<feature type="transmembrane region" description="Helical" evidence="1">
    <location>
        <begin position="107"/>
        <end position="132"/>
    </location>
</feature>
<keyword evidence="1" id="KW-0472">Membrane</keyword>
<keyword evidence="1" id="KW-0812">Transmembrane</keyword>
<reference evidence="2 3" key="1">
    <citation type="submission" date="2018-10" db="EMBL/GenBank/DDBJ databases">
        <title>Butyricimonas faecalis sp. nov., isolated from human faeces and emended description of the genus Butyricimonas.</title>
        <authorList>
            <person name="Le Roy T."/>
            <person name="Van der Smissen P."/>
            <person name="Paquot A."/>
            <person name="Delzenne N."/>
            <person name="Muccioli G."/>
            <person name="Collet J.-F."/>
            <person name="Cani P.D."/>
        </authorList>
    </citation>
    <scope>NUCLEOTIDE SEQUENCE [LARGE SCALE GENOMIC DNA]</scope>
    <source>
        <strain evidence="2 3">H184</strain>
    </source>
</reference>
<feature type="transmembrane region" description="Helical" evidence="1">
    <location>
        <begin position="259"/>
        <end position="282"/>
    </location>
</feature>
<feature type="transmembrane region" description="Helical" evidence="1">
    <location>
        <begin position="180"/>
        <end position="202"/>
    </location>
</feature>
<evidence type="ECO:0000256" key="1">
    <source>
        <dbReference type="SAM" id="Phobius"/>
    </source>
</evidence>
<gene>
    <name evidence="2" type="ORF">D8S85_13060</name>
</gene>
<sequence length="1139" mass="131341">MMNFYNLKVIATYNSKLLLRSWLFRVFFLLTFCWILLYQILFQANPFVSINNGLITLSSFFPYMNAYLFVGLQVIPLVFLVGMFLTKERKLDSMDMVYYRPESNVEYVLGMAAGFAWVFIMMAIVSLFFGFLLHFFASDSPVNVWIYLFYLITFIVPSLVFMLSLSFFIHTLIRHQALSILLLLIVVGCLIFYVGSVGQGIFDPFGYSLPNTFSSVTGHSDLTGYLLQRLCWLFVGFGFLGFTICLFKRLSNSPENQMCVTGLSIVCMIAGITVGSLVYSLYSQKVFARKVYTETFNKYNNVPKGSVVCHNISFEQRGDEMSGKSILLIQNRTQETLPEIILYLNPGLEVLSIKGEANLPFERDKQVIRVRQKLLPDEEIALTIEYQGGIDEQVCYLSVPDNVLFSQEDNTYLQCRYGKRYLFLDQDFTFLTPECLWYPMTTPPVNPAQPYEIFPDFTFYSLQVLNTEERRVIAQGNEEEIDNGVHFTNLLPLPGISLCIGSYEKREIIVDSVQYELYLFKGHDDILRGLEVLSDSLPELIREMKKSIEYKMHYSYPYSRLKLIETPITLTSFFRQEKGTSEFIQPEMVFLPERGVGVWSDYSILMEQMKNQEKRMSSSGISFDNTSRVDRLRQAVLCGLPNLLMNTVIAKYNSWQGFIQRFNPSAIKNVARSTTSTRHNLYYASSMFYDYSLYFWSKDYPIINTVLLNMLQRHPQNLYEEYAIDYLSSHSFEESFYDREIEPAVFNGLLQMKSKELIRRLAIGNITEEQVFNFLNEYVAIRRFQNIDFDQFDETFGQKFGIRCRDVLSSWYTNKQLPEFLIKDFKVEAVGLDEEKANKMRQIISLSSFGNIIGMHGESSKVRLTIFNNSDVDGVVSLQAQNYTSSFGATLTRNYLIKARSGKEIVTHFDGGLVSLNTNLSLNIPVLLNGDMGIADDEIDDYERDLELFYFYPDKDMVTIDNEDVGFRIVQSSPKKRLRDLFVKEQKSKYQNIRAVSIMDGVKVQPGYIKNAYAYGLSKRTHAFMMQGGGASMEWTTQIEREGEYNIYAYMPPKIMTIKMNKQNMVPAVTSKNAGFKQYYTLINGSENREIIGECDGTHGWILLGRYRLFPGECKIVLTDEGEKDQVLLGDAIKWKYVD</sequence>
<name>A0A3Q9IP13_9BACT</name>
<feature type="transmembrane region" description="Helical" evidence="1">
    <location>
        <begin position="22"/>
        <end position="44"/>
    </location>
</feature>
<feature type="transmembrane region" description="Helical" evidence="1">
    <location>
        <begin position="144"/>
        <end position="168"/>
    </location>
</feature>
<evidence type="ECO:0000313" key="2">
    <source>
        <dbReference type="EMBL" id="AZS30384.1"/>
    </source>
</evidence>
<proteinExistence type="predicted"/>
<dbReference type="AlphaFoldDB" id="A0A3Q9IP13"/>
<dbReference type="Proteomes" id="UP000270673">
    <property type="component" value="Chromosome"/>
</dbReference>
<keyword evidence="3" id="KW-1185">Reference proteome</keyword>
<feature type="transmembrane region" description="Helical" evidence="1">
    <location>
        <begin position="64"/>
        <end position="86"/>
    </location>
</feature>
<feature type="transmembrane region" description="Helical" evidence="1">
    <location>
        <begin position="222"/>
        <end position="247"/>
    </location>
</feature>
<keyword evidence="1" id="KW-1133">Transmembrane helix</keyword>
<dbReference type="KEGG" id="buy:D8S85_13060"/>
<accession>A0A3Q9IP13</accession>
<protein>
    <submittedName>
        <fullName evidence="2">ABC transporter permease</fullName>
    </submittedName>
</protein>